<feature type="domain" description="DUF7578" evidence="4">
    <location>
        <begin position="124"/>
        <end position="187"/>
    </location>
</feature>
<dbReference type="VEuPathDB" id="TriTrypDB:C4B63_94g86"/>
<feature type="domain" description="Retrotransposon hot spot protein,C-terminal" evidence="2">
    <location>
        <begin position="514"/>
        <end position="756"/>
    </location>
</feature>
<organism evidence="5 6">
    <name type="scientific">Trypanosoma cruzi</name>
    <dbReference type="NCBI Taxonomy" id="5693"/>
    <lineage>
        <taxon>Eukaryota</taxon>
        <taxon>Discoba</taxon>
        <taxon>Euglenozoa</taxon>
        <taxon>Kinetoplastea</taxon>
        <taxon>Metakinetoplastina</taxon>
        <taxon>Trypanosomatida</taxon>
        <taxon>Trypanosomatidae</taxon>
        <taxon>Trypanosoma</taxon>
        <taxon>Schizotrypanum</taxon>
    </lineage>
</organism>
<feature type="signal peptide" evidence="1">
    <location>
        <begin position="1"/>
        <end position="20"/>
    </location>
</feature>
<dbReference type="Pfam" id="PF07999">
    <property type="entry name" value="RHSP"/>
    <property type="match status" value="1"/>
</dbReference>
<sequence length="765" mass="87956">MWRCWGRLHVALLRRRWALTASPTGVAVRLRGAPTTPPCECHAQRHWDCGTKQPRVSIGASGTCRPQLGGASGLLHRTGVVMAPRRGSCDGSDAATHIRVVEPRQPQWTMRSCVEDILLEGKERITKMRLNDFLRNYFDGRGVVEFYRNVYMNEFLISPNEFIKDEVLLDTIKASPSYQELEKEREEFYVLLEALHKLRHESIFTLGHWRDFEKKDTVIPLARAKINKAYSQILREERREAEEKARRKRQELGIDVSTWIKDTVLEGRVRVNKMRLNDFLTMELDGRGALDANRDVLLEEFFKDPKKYICDAGVLNEIQALDRYKRMERAVRDEMDMEEDADNLHKKGVDKLLKWLVAAAEVKASVHGATKRFLDAAAEEARNPKKSSAPRYLEGCYESVYNARWHHVVEVPGGEGTGMEVHEGKPPQSWTYRAVGESLEKDDGVEQSGAPRSRLMVLTSDKGWPYSWKWKENKSTRGCHVNCEVERVWRIVKDDLTEWFSSHGRTDFKPKRRVLIGTPGIGKSMAAGSYLLYQLLQYDVEKLPAVAYSFGGNTTYVFDKTIKTVTRYLGRGAFEEFLYDLRHLKMKGYVIYDVTEKGRPASCFAFFDKWGMIVVSSPNVRNYDEWETQEGAERIIMNCPAEMDVKAMCAWMKRDETAEKQAECWRMVKERMDKVGPIPRYVFDANKFIAHSAAIEDALDGINSRDGEKHFTHGGVRLWYSENPSQKLVRVVRARGEVGAEGFLNAPISVCLERRIPHYFGKRDE</sequence>
<proteinExistence type="predicted"/>
<dbReference type="Pfam" id="PF24466">
    <property type="entry name" value="DUF7578"/>
    <property type="match status" value="2"/>
</dbReference>
<dbReference type="VEuPathDB" id="TriTrypDB:TCDM_11384"/>
<dbReference type="VEuPathDB" id="TriTrypDB:TcYC6_0142630"/>
<accession>A0A2V2WRB8</accession>
<dbReference type="VEuPathDB" id="TriTrypDB:TcG_09849"/>
<comment type="caution">
    <text evidence="5">The sequence shown here is derived from an EMBL/GenBank/DDBJ whole genome shotgun (WGS) entry which is preliminary data.</text>
</comment>
<evidence type="ECO:0000256" key="1">
    <source>
        <dbReference type="SAM" id="SignalP"/>
    </source>
</evidence>
<dbReference type="InterPro" id="IPR056000">
    <property type="entry name" value="DUF7578"/>
</dbReference>
<dbReference type="InterPro" id="IPR052980">
    <property type="entry name" value="Crinkler_effector"/>
</dbReference>
<dbReference type="VEuPathDB" id="TriTrypDB:TCSYLVIO_002751"/>
<dbReference type="VEuPathDB" id="TriTrypDB:TcCL_NonESM11429"/>
<keyword evidence="1" id="KW-0732">Signal</keyword>
<protein>
    <submittedName>
        <fullName evidence="5">Putative retrotransposon hot spot protein (RHS)</fullName>
    </submittedName>
</protein>
<evidence type="ECO:0000259" key="2">
    <source>
        <dbReference type="Pfam" id="PF07999"/>
    </source>
</evidence>
<dbReference type="VEuPathDB" id="TriTrypDB:C3747_70g102"/>
<evidence type="ECO:0000259" key="3">
    <source>
        <dbReference type="Pfam" id="PF20445"/>
    </source>
</evidence>
<dbReference type="InterPro" id="IPR046836">
    <property type="entry name" value="RHS_C"/>
</dbReference>
<evidence type="ECO:0000313" key="5">
    <source>
        <dbReference type="EMBL" id="PWV10363.1"/>
    </source>
</evidence>
<dbReference type="VEuPathDB" id="TriTrypDB:ECC02_008313"/>
<dbReference type="PANTHER" id="PTHR33129:SF3">
    <property type="entry name" value="HOT SPOT (RHS) PROTEIN, PUTATIVE-RELATED"/>
    <property type="match status" value="1"/>
</dbReference>
<dbReference type="AlphaFoldDB" id="A0A2V2WRB8"/>
<feature type="domain" description="DUF7578" evidence="4">
    <location>
        <begin position="270"/>
        <end position="334"/>
    </location>
</feature>
<dbReference type="InterPro" id="IPR046835">
    <property type="entry name" value="RHS_N"/>
</dbReference>
<feature type="chain" id="PRO_5016139062" evidence="1">
    <location>
        <begin position="21"/>
        <end position="765"/>
    </location>
</feature>
<dbReference type="InterPro" id="IPR006518">
    <property type="entry name" value="Trypano_RHS"/>
</dbReference>
<dbReference type="NCBIfam" id="TIGR01631">
    <property type="entry name" value="Trypano_RHS"/>
    <property type="match status" value="2"/>
</dbReference>
<name>A0A2V2WRB8_TRYCR</name>
<gene>
    <name evidence="5" type="ORF">C3747_70g102</name>
</gene>
<dbReference type="EMBL" id="PRFC01000070">
    <property type="protein sequence ID" value="PWV10363.1"/>
    <property type="molecule type" value="Genomic_DNA"/>
</dbReference>
<reference evidence="5 6" key="1">
    <citation type="journal article" date="2018" name="Microb. Genom.">
        <title>Expanding an expanded genome: long-read sequencing of Trypanosoma cruzi.</title>
        <authorList>
            <person name="Berna L."/>
            <person name="Rodriguez M."/>
            <person name="Chiribao M.L."/>
            <person name="Parodi-Talice A."/>
            <person name="Pita S."/>
            <person name="Rijo G."/>
            <person name="Alvarez-Valin F."/>
            <person name="Robello C."/>
        </authorList>
    </citation>
    <scope>NUCLEOTIDE SEQUENCE [LARGE SCALE GENOMIC DNA]</scope>
    <source>
        <strain evidence="5 6">TCC</strain>
    </source>
</reference>
<dbReference type="Proteomes" id="UP000246078">
    <property type="component" value="Unassembled WGS sequence"/>
</dbReference>
<dbReference type="VEuPathDB" id="TriTrypDB:TcBrA4_0157140"/>
<dbReference type="Pfam" id="PF20445">
    <property type="entry name" value="RHS_N"/>
    <property type="match status" value="1"/>
</dbReference>
<evidence type="ECO:0000313" key="6">
    <source>
        <dbReference type="Proteomes" id="UP000246078"/>
    </source>
</evidence>
<dbReference type="PANTHER" id="PTHR33129">
    <property type="entry name" value="PROTEIN KINASE DOMAIN-CONTAINING PROTEIN-RELATED"/>
    <property type="match status" value="1"/>
</dbReference>
<dbReference type="VEuPathDB" id="TriTrypDB:Tc_MARK_6381"/>
<dbReference type="VEuPathDB" id="TriTrypDB:BCY84_06505"/>
<evidence type="ECO:0000259" key="4">
    <source>
        <dbReference type="Pfam" id="PF24466"/>
    </source>
</evidence>
<feature type="domain" description="Retrotransposon hot spot protein N-terminal" evidence="3">
    <location>
        <begin position="397"/>
        <end position="510"/>
    </location>
</feature>